<dbReference type="Gene3D" id="3.30.1330.60">
    <property type="entry name" value="OmpA-like domain"/>
    <property type="match status" value="1"/>
</dbReference>
<keyword evidence="6" id="KW-1185">Reference proteome</keyword>
<dbReference type="Pfam" id="PF00691">
    <property type="entry name" value="OmpA"/>
    <property type="match status" value="1"/>
</dbReference>
<protein>
    <recommendedName>
        <fullName evidence="4">OmpA-like domain-containing protein</fullName>
    </recommendedName>
</protein>
<keyword evidence="2 3" id="KW-0472">Membrane</keyword>
<accession>A0ABZ2LGL8</accession>
<dbReference type="InterPro" id="IPR036737">
    <property type="entry name" value="OmpA-like_sf"/>
</dbReference>
<dbReference type="PROSITE" id="PS51123">
    <property type="entry name" value="OMPA_2"/>
    <property type="match status" value="1"/>
</dbReference>
<evidence type="ECO:0000259" key="4">
    <source>
        <dbReference type="PROSITE" id="PS51123"/>
    </source>
</evidence>
<evidence type="ECO:0000256" key="2">
    <source>
        <dbReference type="ARBA" id="ARBA00023136"/>
    </source>
</evidence>
<dbReference type="InterPro" id="IPR006665">
    <property type="entry name" value="OmpA-like"/>
</dbReference>
<organism evidence="5 6">
    <name type="scientific">Pendulispora rubella</name>
    <dbReference type="NCBI Taxonomy" id="2741070"/>
    <lineage>
        <taxon>Bacteria</taxon>
        <taxon>Pseudomonadati</taxon>
        <taxon>Myxococcota</taxon>
        <taxon>Myxococcia</taxon>
        <taxon>Myxococcales</taxon>
        <taxon>Sorangiineae</taxon>
        <taxon>Pendulisporaceae</taxon>
        <taxon>Pendulispora</taxon>
    </lineage>
</organism>
<comment type="subcellular location">
    <subcellularLocation>
        <location evidence="1">Membrane</location>
    </subcellularLocation>
</comment>
<proteinExistence type="predicted"/>
<evidence type="ECO:0000313" key="5">
    <source>
        <dbReference type="EMBL" id="WXB09887.1"/>
    </source>
</evidence>
<dbReference type="InterPro" id="IPR006664">
    <property type="entry name" value="OMP_bac"/>
</dbReference>
<dbReference type="SUPFAM" id="SSF103088">
    <property type="entry name" value="OmpA-like"/>
    <property type="match status" value="1"/>
</dbReference>
<gene>
    <name evidence="5" type="ORF">LVJ94_21995</name>
</gene>
<dbReference type="EMBL" id="CP089983">
    <property type="protein sequence ID" value="WXB09887.1"/>
    <property type="molecule type" value="Genomic_DNA"/>
</dbReference>
<reference evidence="5" key="1">
    <citation type="submission" date="2021-12" db="EMBL/GenBank/DDBJ databases">
        <title>Discovery of the Pendulisporaceae a myxobacterial family with distinct sporulation behavior and unique specialized metabolism.</title>
        <authorList>
            <person name="Garcia R."/>
            <person name="Popoff A."/>
            <person name="Bader C.D."/>
            <person name="Loehr J."/>
            <person name="Walesch S."/>
            <person name="Walt C."/>
            <person name="Boldt J."/>
            <person name="Bunk B."/>
            <person name="Haeckl F.J.F.P.J."/>
            <person name="Gunesch A.P."/>
            <person name="Birkelbach J."/>
            <person name="Nuebel U."/>
            <person name="Pietschmann T."/>
            <person name="Bach T."/>
            <person name="Mueller R."/>
        </authorList>
    </citation>
    <scope>NUCLEOTIDE SEQUENCE</scope>
    <source>
        <strain evidence="5">MSr11367</strain>
    </source>
</reference>
<dbReference type="PRINTS" id="PR01021">
    <property type="entry name" value="OMPADOMAIN"/>
</dbReference>
<evidence type="ECO:0000256" key="3">
    <source>
        <dbReference type="PROSITE-ProRule" id="PRU00473"/>
    </source>
</evidence>
<evidence type="ECO:0000256" key="1">
    <source>
        <dbReference type="ARBA" id="ARBA00004370"/>
    </source>
</evidence>
<name>A0ABZ2LGL8_9BACT</name>
<dbReference type="RefSeq" id="WP_394839561.1">
    <property type="nucleotide sequence ID" value="NZ_CP089929.1"/>
</dbReference>
<dbReference type="Proteomes" id="UP001374803">
    <property type="component" value="Chromosome"/>
</dbReference>
<evidence type="ECO:0000313" key="6">
    <source>
        <dbReference type="Proteomes" id="UP001374803"/>
    </source>
</evidence>
<feature type="domain" description="OmpA-like" evidence="4">
    <location>
        <begin position="62"/>
        <end position="186"/>
    </location>
</feature>
<sequence length="453" mass="50449">MNDMDTELDELFDTELEEYEQERSSCGCGCKGQSAQGELDEWQGETARNAPCPPPEVLLSCPKTAVPPFEVLDHFAFDVAHIDRVRHPPKIVRAARAMVASQRTAAPIRTVLVVGHTDKAGPDPYNQRLGERRADEVIRGLCTQLERMTPGLSRKITFQRASCGEDRRKATAAQSRRVEIFFPKASRVQPRPPYGDRCSASVPRRTLEVELGELEAPRQWPLKTTRPKATPSSTVEPILSLFLNDTKEVDREHFKRVAENQAKVVQAFTLENPKNCASRIGATPYNTGKDIIGAIVEARACLKRPIKMVHIFGHGTARGLAGRGDSTVGMYRSNGPPRFVDRSNGGRIVTDIPSAPLSDDVTFVLHSCRSAGYRDFDEKPLKVANLAKQLYQHLKASLKNPVVYGHWTRGCSGRNCEWREYSNANPNGKTLKTLQDITPEHNCKLDDLPKACR</sequence>